<evidence type="ECO:0000313" key="8">
    <source>
        <dbReference type="EMBL" id="MCM2533122.1"/>
    </source>
</evidence>
<evidence type="ECO:0000313" key="9">
    <source>
        <dbReference type="Proteomes" id="UP001523262"/>
    </source>
</evidence>
<dbReference type="PANTHER" id="PTHR34582:SF6">
    <property type="entry name" value="UPF0702 TRANSMEMBRANE PROTEIN YCAP"/>
    <property type="match status" value="1"/>
</dbReference>
<dbReference type="InterPro" id="IPR007353">
    <property type="entry name" value="DUF421"/>
</dbReference>
<dbReference type="InterPro" id="IPR023090">
    <property type="entry name" value="UPF0702_alpha/beta_dom_sf"/>
</dbReference>
<protein>
    <submittedName>
        <fullName evidence="8">DUF421 domain-containing protein</fullName>
    </submittedName>
</protein>
<dbReference type="Gene3D" id="3.30.240.20">
    <property type="entry name" value="bsu07140 like domains"/>
    <property type="match status" value="1"/>
</dbReference>
<accession>A0ABT0WDK5</accession>
<proteinExistence type="inferred from homology"/>
<evidence type="ECO:0000256" key="1">
    <source>
        <dbReference type="ARBA" id="ARBA00004651"/>
    </source>
</evidence>
<sequence length="74" mass="8608">MIVGLIDIKSRKFPIFLDGQPSIIIKQGKIMEHELKKMRLDMDELNLLLRTKDVYSIEDVNYAIFEKNGELSVL</sequence>
<dbReference type="EMBL" id="JAMQCR010000001">
    <property type="protein sequence ID" value="MCM2533122.1"/>
    <property type="molecule type" value="Genomic_DNA"/>
</dbReference>
<keyword evidence="4" id="KW-0812">Transmembrane</keyword>
<dbReference type="Pfam" id="PF04239">
    <property type="entry name" value="DUF421"/>
    <property type="match status" value="1"/>
</dbReference>
<evidence type="ECO:0000256" key="3">
    <source>
        <dbReference type="ARBA" id="ARBA00022475"/>
    </source>
</evidence>
<dbReference type="PANTHER" id="PTHR34582">
    <property type="entry name" value="UPF0702 TRANSMEMBRANE PROTEIN YCAP"/>
    <property type="match status" value="1"/>
</dbReference>
<evidence type="ECO:0000256" key="6">
    <source>
        <dbReference type="ARBA" id="ARBA00023136"/>
    </source>
</evidence>
<comment type="subcellular location">
    <subcellularLocation>
        <location evidence="1">Cell membrane</location>
        <topology evidence="1">Multi-pass membrane protein</topology>
    </subcellularLocation>
</comment>
<keyword evidence="5" id="KW-1133">Transmembrane helix</keyword>
<reference evidence="8 9" key="1">
    <citation type="submission" date="2022-06" db="EMBL/GenBank/DDBJ databases">
        <authorList>
            <person name="Jeon C.O."/>
        </authorList>
    </citation>
    <scope>NUCLEOTIDE SEQUENCE [LARGE SCALE GENOMIC DNA]</scope>
    <source>
        <strain evidence="8 9">KCTC 13943</strain>
    </source>
</reference>
<evidence type="ECO:0000256" key="2">
    <source>
        <dbReference type="ARBA" id="ARBA00006448"/>
    </source>
</evidence>
<evidence type="ECO:0000259" key="7">
    <source>
        <dbReference type="Pfam" id="PF04239"/>
    </source>
</evidence>
<organism evidence="8 9">
    <name type="scientific">Neobacillus pocheonensis</name>
    <dbReference type="NCBI Taxonomy" id="363869"/>
    <lineage>
        <taxon>Bacteria</taxon>
        <taxon>Bacillati</taxon>
        <taxon>Bacillota</taxon>
        <taxon>Bacilli</taxon>
        <taxon>Bacillales</taxon>
        <taxon>Bacillaceae</taxon>
        <taxon>Neobacillus</taxon>
    </lineage>
</organism>
<keyword evidence="9" id="KW-1185">Reference proteome</keyword>
<dbReference type="Proteomes" id="UP001523262">
    <property type="component" value="Unassembled WGS sequence"/>
</dbReference>
<gene>
    <name evidence="8" type="ORF">NDK43_12865</name>
</gene>
<evidence type="ECO:0000256" key="4">
    <source>
        <dbReference type="ARBA" id="ARBA00022692"/>
    </source>
</evidence>
<comment type="caution">
    <text evidence="8">The sequence shown here is derived from an EMBL/GenBank/DDBJ whole genome shotgun (WGS) entry which is preliminary data.</text>
</comment>
<comment type="similarity">
    <text evidence="2">Belongs to the UPF0702 family.</text>
</comment>
<evidence type="ECO:0000256" key="5">
    <source>
        <dbReference type="ARBA" id="ARBA00022989"/>
    </source>
</evidence>
<feature type="domain" description="YetF C-terminal" evidence="7">
    <location>
        <begin position="9"/>
        <end position="74"/>
    </location>
</feature>
<keyword evidence="3" id="KW-1003">Cell membrane</keyword>
<name>A0ABT0WDK5_9BACI</name>
<keyword evidence="6" id="KW-0472">Membrane</keyword>